<sequence length="189" mass="21114">MLAMLRARRDKAAELSHHAGEVGVAVHEVLAELTRRAQVIADQYPEEEVVNPRLIVEMPAVVEALSALVDTLSALDTLITEWGDIVGPRREVMIRFLDRLQSEGFEVADDRDLTNLTDPEVLIDTHIGAPLEGDSSPDLLVQQEAERVVRVERATAYRERLARIGKAYEDTQNHYTEQVRALIPTVLDG</sequence>
<proteinExistence type="predicted"/>
<organism evidence="1 2">
    <name type="scientific">Mycobacteroides abscessus subsp. bolletii 50594</name>
    <dbReference type="NCBI Taxonomy" id="1303024"/>
    <lineage>
        <taxon>Bacteria</taxon>
        <taxon>Bacillati</taxon>
        <taxon>Actinomycetota</taxon>
        <taxon>Actinomycetes</taxon>
        <taxon>Mycobacteriales</taxon>
        <taxon>Mycobacteriaceae</taxon>
        <taxon>Mycobacteroides</taxon>
        <taxon>Mycobacteroides abscessus</taxon>
    </lineage>
</organism>
<evidence type="ECO:0000313" key="1">
    <source>
        <dbReference type="EMBL" id="AGM27006.1"/>
    </source>
</evidence>
<reference evidence="1 2" key="1">
    <citation type="journal article" date="2013" name="Genome Announc.">
        <title>Complete Genome Sequence of Mycobacterium massiliense Clinical Strain Asan 50594, Belonging to the Type II Genotype.</title>
        <authorList>
            <person name="Kim B.J."/>
            <person name="Kim B.R."/>
            <person name="Hong S.H."/>
            <person name="Seok S.H."/>
            <person name="Kook Y.H."/>
            <person name="Kim B.J."/>
        </authorList>
    </citation>
    <scope>NUCLEOTIDE SEQUENCE [LARGE SCALE GENOMIC DNA]</scope>
    <source>
        <strain evidence="1 2">50594</strain>
    </source>
</reference>
<accession>A0AB33A5H5</accession>
<gene>
    <name evidence="1" type="ORF">MASS_0404</name>
</gene>
<dbReference type="Proteomes" id="UP000013961">
    <property type="component" value="Chromosome"/>
</dbReference>
<protein>
    <submittedName>
        <fullName evidence="1">Uncharacterized protein</fullName>
    </submittedName>
</protein>
<dbReference type="EMBL" id="CP004374">
    <property type="protein sequence ID" value="AGM27006.1"/>
    <property type="molecule type" value="Genomic_DNA"/>
</dbReference>
<evidence type="ECO:0000313" key="2">
    <source>
        <dbReference type="Proteomes" id="UP000013961"/>
    </source>
</evidence>
<dbReference type="AlphaFoldDB" id="A0AB33A5H5"/>
<name>A0AB33A5H5_9MYCO</name>
<dbReference type="KEGG" id="mabb:MASS_0404"/>